<accession>A9NNQ5</accession>
<protein>
    <submittedName>
        <fullName evidence="2">Uncharacterized protein</fullName>
    </submittedName>
</protein>
<organism evidence="2">
    <name type="scientific">Picea sitchensis</name>
    <name type="common">Sitka spruce</name>
    <name type="synonym">Pinus sitchensis</name>
    <dbReference type="NCBI Taxonomy" id="3332"/>
    <lineage>
        <taxon>Eukaryota</taxon>
        <taxon>Viridiplantae</taxon>
        <taxon>Streptophyta</taxon>
        <taxon>Embryophyta</taxon>
        <taxon>Tracheophyta</taxon>
        <taxon>Spermatophyta</taxon>
        <taxon>Pinopsida</taxon>
        <taxon>Pinidae</taxon>
        <taxon>Conifers I</taxon>
        <taxon>Pinales</taxon>
        <taxon>Pinaceae</taxon>
        <taxon>Picea</taxon>
    </lineage>
</organism>
<reference evidence="2" key="1">
    <citation type="journal article" date="2008" name="BMC Genomics">
        <title>A conifer genomics resource of 200,000 spruce (Picea spp.) ESTs and 6,464 high-quality, sequence-finished full-length cDNAs for Sitka spruce (Picea sitchensis).</title>
        <authorList>
            <person name="Ralph S.G."/>
            <person name="Chun H.J."/>
            <person name="Kolosova N."/>
            <person name="Cooper D."/>
            <person name="Oddy C."/>
            <person name="Ritland C.E."/>
            <person name="Kirkpatrick R."/>
            <person name="Moore R."/>
            <person name="Barber S."/>
            <person name="Holt R.A."/>
            <person name="Jones S.J."/>
            <person name="Marra M.A."/>
            <person name="Douglas C.J."/>
            <person name="Ritland K."/>
            <person name="Bohlmann J."/>
        </authorList>
    </citation>
    <scope>NUCLEOTIDE SEQUENCE</scope>
    <source>
        <tissue evidence="2">Green portion of the leader tissue</tissue>
    </source>
</reference>
<sequence length="97" mass="11168">MDCNSSFPAPAAGSTVYSTLNYQDDDDKGKRRLDHWSKRKRSPLFDMFCWFCFSFSPDSDSDSDGDEKKRDKKEEDGVVASMISAQNHFRDVKCLRL</sequence>
<feature type="region of interest" description="Disordered" evidence="1">
    <location>
        <begin position="55"/>
        <end position="77"/>
    </location>
</feature>
<proteinExistence type="evidence at transcript level"/>
<dbReference type="AlphaFoldDB" id="A9NNQ5"/>
<name>A9NNQ5_PICSI</name>
<evidence type="ECO:0000256" key="1">
    <source>
        <dbReference type="SAM" id="MobiDB-lite"/>
    </source>
</evidence>
<dbReference type="EMBL" id="EF082915">
    <property type="protein sequence ID" value="ABK22266.1"/>
    <property type="molecule type" value="mRNA"/>
</dbReference>
<feature type="compositionally biased region" description="Basic and acidic residues" evidence="1">
    <location>
        <begin position="66"/>
        <end position="76"/>
    </location>
</feature>
<evidence type="ECO:0000313" key="2">
    <source>
        <dbReference type="EMBL" id="ABK22266.1"/>
    </source>
</evidence>